<accession>A0ABM8AW27</accession>
<sequence length="188" mass="20859">MKVLTLLGSARKKGNTATVLTLIEKELHTLKNTVERITLHDKTIKGCRGCLKCLAYPNEIACVQQDDADEIMQKMLMADVILFTTPVYFWGFSAQIKTLIDRSNAFVTQCFKPGHTSLLQGKRIGLLATGADSFENNAEGVFTAFDRFTHFLQAKNTGTLYVGNCLIPSDLPNKTTERARFLAHSLVS</sequence>
<dbReference type="SUPFAM" id="SSF52218">
    <property type="entry name" value="Flavoproteins"/>
    <property type="match status" value="1"/>
</dbReference>
<organism evidence="4 5">
    <name type="scientific">Pseudodesulfovibrio nedwellii</name>
    <dbReference type="NCBI Taxonomy" id="2973072"/>
    <lineage>
        <taxon>Bacteria</taxon>
        <taxon>Pseudomonadati</taxon>
        <taxon>Thermodesulfobacteriota</taxon>
        <taxon>Desulfovibrionia</taxon>
        <taxon>Desulfovibrionales</taxon>
        <taxon>Desulfovibrionaceae</taxon>
    </lineage>
</organism>
<feature type="domain" description="NADPH-dependent FMN reductase-like" evidence="3">
    <location>
        <begin position="1"/>
        <end position="133"/>
    </location>
</feature>
<dbReference type="Proteomes" id="UP001317742">
    <property type="component" value="Chromosome"/>
</dbReference>
<dbReference type="InterPro" id="IPR029039">
    <property type="entry name" value="Flavoprotein-like_sf"/>
</dbReference>
<keyword evidence="2" id="KW-0288">FMN</keyword>
<dbReference type="Gene3D" id="3.40.50.360">
    <property type="match status" value="1"/>
</dbReference>
<dbReference type="Pfam" id="PF03358">
    <property type="entry name" value="FMN_red"/>
    <property type="match status" value="1"/>
</dbReference>
<evidence type="ECO:0000259" key="3">
    <source>
        <dbReference type="Pfam" id="PF03358"/>
    </source>
</evidence>
<evidence type="ECO:0000256" key="2">
    <source>
        <dbReference type="ARBA" id="ARBA00022643"/>
    </source>
</evidence>
<dbReference type="InterPro" id="IPR051796">
    <property type="entry name" value="ISF_SsuE-like"/>
</dbReference>
<protein>
    <submittedName>
        <fullName evidence="4">FMN reductase</fullName>
    </submittedName>
</protein>
<dbReference type="InterPro" id="IPR005025">
    <property type="entry name" value="FMN_Rdtase-like_dom"/>
</dbReference>
<dbReference type="RefSeq" id="WP_281761604.1">
    <property type="nucleotide sequence ID" value="NZ_AP026709.1"/>
</dbReference>
<dbReference type="PANTHER" id="PTHR43278">
    <property type="entry name" value="NAD(P)H-DEPENDENT FMN-CONTAINING OXIDOREDUCTASE YWQN-RELATED"/>
    <property type="match status" value="1"/>
</dbReference>
<evidence type="ECO:0000313" key="5">
    <source>
        <dbReference type="Proteomes" id="UP001317742"/>
    </source>
</evidence>
<name>A0ABM8AW27_9BACT</name>
<proteinExistence type="predicted"/>
<keyword evidence="1" id="KW-0285">Flavoprotein</keyword>
<keyword evidence="5" id="KW-1185">Reference proteome</keyword>
<gene>
    <name evidence="4" type="ORF">SYK_00290</name>
</gene>
<dbReference type="EMBL" id="AP026709">
    <property type="protein sequence ID" value="BDQ35669.1"/>
    <property type="molecule type" value="Genomic_DNA"/>
</dbReference>
<reference evidence="4 5" key="1">
    <citation type="submission" date="2022-08" db="EMBL/GenBank/DDBJ databases">
        <title>Genome Sequence of the sulphate-reducing bacterium, Pseudodesulfovibrio sp. SYK.</title>
        <authorList>
            <person name="Kondo R."/>
            <person name="Kataoka T."/>
        </authorList>
    </citation>
    <scope>NUCLEOTIDE SEQUENCE [LARGE SCALE GENOMIC DNA]</scope>
    <source>
        <strain evidence="4 5">SYK</strain>
    </source>
</reference>
<evidence type="ECO:0000313" key="4">
    <source>
        <dbReference type="EMBL" id="BDQ35669.1"/>
    </source>
</evidence>
<dbReference type="PANTHER" id="PTHR43278:SF4">
    <property type="entry name" value="NAD(P)H-DEPENDENT FMN-CONTAINING OXIDOREDUCTASE YWQN-RELATED"/>
    <property type="match status" value="1"/>
</dbReference>
<evidence type="ECO:0000256" key="1">
    <source>
        <dbReference type="ARBA" id="ARBA00022630"/>
    </source>
</evidence>